<evidence type="ECO:0000313" key="1">
    <source>
        <dbReference type="EMBL" id="SOB81080.1"/>
    </source>
</evidence>
<evidence type="ECO:0000313" key="2">
    <source>
        <dbReference type="Proteomes" id="UP000219494"/>
    </source>
</evidence>
<dbReference type="AlphaFoldDB" id="A0A285QGL0"/>
<proteinExistence type="predicted"/>
<name>A0A285QGL0_9SPHN</name>
<dbReference type="RefSeq" id="WP_097063158.1">
    <property type="nucleotide sequence ID" value="NZ_OBMI01000001.1"/>
</dbReference>
<dbReference type="Proteomes" id="UP000219494">
    <property type="component" value="Unassembled WGS sequence"/>
</dbReference>
<dbReference type="OrthoDB" id="2934196at2"/>
<gene>
    <name evidence="1" type="ORF">SAMN06297144_1385</name>
</gene>
<organism evidence="1 2">
    <name type="scientific">Sphingomonas guangdongensis</name>
    <dbReference type="NCBI Taxonomy" id="1141890"/>
    <lineage>
        <taxon>Bacteria</taxon>
        <taxon>Pseudomonadati</taxon>
        <taxon>Pseudomonadota</taxon>
        <taxon>Alphaproteobacteria</taxon>
        <taxon>Sphingomonadales</taxon>
        <taxon>Sphingomonadaceae</taxon>
        <taxon>Sphingomonas</taxon>
    </lineage>
</organism>
<accession>A0A285QGL0</accession>
<sequence length="127" mass="13301">MNMMATTAEVAGRPVTPCPWCGSAANLELRGDGMGRIALHCANCGACGPSAALANGFDEADARAVALWCGRRVGRPVSRELLNRVGTAVRLHCLVGRPDSEAMIGVAWGDLDSLLRSVEPAESPVRD</sequence>
<keyword evidence="2" id="KW-1185">Reference proteome</keyword>
<reference evidence="1 2" key="1">
    <citation type="submission" date="2017-07" db="EMBL/GenBank/DDBJ databases">
        <authorList>
            <person name="Sun Z.S."/>
            <person name="Albrecht U."/>
            <person name="Echele G."/>
            <person name="Lee C.C."/>
        </authorList>
    </citation>
    <scope>NUCLEOTIDE SEQUENCE [LARGE SCALE GENOMIC DNA]</scope>
    <source>
        <strain evidence="1 2">CGMCC 1.12672</strain>
    </source>
</reference>
<dbReference type="EMBL" id="OBMI01000001">
    <property type="protein sequence ID" value="SOB81080.1"/>
    <property type="molecule type" value="Genomic_DNA"/>
</dbReference>
<protein>
    <submittedName>
        <fullName evidence="1">Restriction alleviation protein Lar</fullName>
    </submittedName>
</protein>